<dbReference type="Gene3D" id="3.10.100.10">
    <property type="entry name" value="Mannose-Binding Protein A, subunit A"/>
    <property type="match status" value="1"/>
</dbReference>
<evidence type="ECO:0000259" key="2">
    <source>
        <dbReference type="PROSITE" id="PS50041"/>
    </source>
</evidence>
<keyword evidence="4" id="KW-1185">Reference proteome</keyword>
<dbReference type="PROSITE" id="PS50041">
    <property type="entry name" value="C_TYPE_LECTIN_2"/>
    <property type="match status" value="1"/>
</dbReference>
<sequence>VLINLFLCESAVKVKLERGSCPLFWFSFQGRCYKYVSSRLTWADAELHCVAEQANLVSIHSMEEHKFVKSLIENFDHRQGCTWMGLSDTHKERAWMWSDGCPVTFLLFGSEQPDNEGGNEHCGEIHGNLERNWNDQPCSVTLPSVCASRIPVCPR</sequence>
<dbReference type="PRINTS" id="PR01504">
    <property type="entry name" value="PNCREATITSAP"/>
</dbReference>
<keyword evidence="1" id="KW-1015">Disulfide bond</keyword>
<accession>A0A8C6SE85</accession>
<feature type="domain" description="C-type lectin" evidence="2">
    <location>
        <begin position="28"/>
        <end position="147"/>
    </location>
</feature>
<dbReference type="InterPro" id="IPR018378">
    <property type="entry name" value="C-type_lectin_CS"/>
</dbReference>
<dbReference type="InterPro" id="IPR001304">
    <property type="entry name" value="C-type_lectin-like"/>
</dbReference>
<dbReference type="AlphaFoldDB" id="A0A8C6SE85"/>
<evidence type="ECO:0000256" key="1">
    <source>
        <dbReference type="ARBA" id="ARBA00023157"/>
    </source>
</evidence>
<dbReference type="SUPFAM" id="SSF56436">
    <property type="entry name" value="C-type lectin-like"/>
    <property type="match status" value="1"/>
</dbReference>
<protein>
    <recommendedName>
        <fullName evidence="2">C-type lectin domain-containing protein</fullName>
    </recommendedName>
</protein>
<reference evidence="3" key="1">
    <citation type="submission" date="2025-08" db="UniProtKB">
        <authorList>
            <consortium name="Ensembl"/>
        </authorList>
    </citation>
    <scope>IDENTIFICATION</scope>
</reference>
<dbReference type="InterPro" id="IPR016187">
    <property type="entry name" value="CTDL_fold"/>
</dbReference>
<proteinExistence type="predicted"/>
<dbReference type="SMART" id="SM00034">
    <property type="entry name" value="CLECT"/>
    <property type="match status" value="1"/>
</dbReference>
<dbReference type="InterPro" id="IPR050111">
    <property type="entry name" value="C-type_lectin/snaclec_domain"/>
</dbReference>
<dbReference type="Proteomes" id="UP000694523">
    <property type="component" value="Unplaced"/>
</dbReference>
<organism evidence="3 4">
    <name type="scientific">Neogobius melanostomus</name>
    <name type="common">round goby</name>
    <dbReference type="NCBI Taxonomy" id="47308"/>
    <lineage>
        <taxon>Eukaryota</taxon>
        <taxon>Metazoa</taxon>
        <taxon>Chordata</taxon>
        <taxon>Craniata</taxon>
        <taxon>Vertebrata</taxon>
        <taxon>Euteleostomi</taxon>
        <taxon>Actinopterygii</taxon>
        <taxon>Neopterygii</taxon>
        <taxon>Teleostei</taxon>
        <taxon>Neoteleostei</taxon>
        <taxon>Acanthomorphata</taxon>
        <taxon>Gobiaria</taxon>
        <taxon>Gobiiformes</taxon>
        <taxon>Gobioidei</taxon>
        <taxon>Gobiidae</taxon>
        <taxon>Benthophilinae</taxon>
        <taxon>Neogobiini</taxon>
        <taxon>Neogobius</taxon>
    </lineage>
</organism>
<reference evidence="3" key="2">
    <citation type="submission" date="2025-09" db="UniProtKB">
        <authorList>
            <consortium name="Ensembl"/>
        </authorList>
    </citation>
    <scope>IDENTIFICATION</scope>
</reference>
<evidence type="ECO:0000313" key="3">
    <source>
        <dbReference type="Ensembl" id="ENSNMLP00000005531.1"/>
    </source>
</evidence>
<dbReference type="PANTHER" id="PTHR22803">
    <property type="entry name" value="MANNOSE, PHOSPHOLIPASE, LECTIN RECEPTOR RELATED"/>
    <property type="match status" value="1"/>
</dbReference>
<dbReference type="Ensembl" id="ENSNMLT00000006362.1">
    <property type="protein sequence ID" value="ENSNMLP00000005531.1"/>
    <property type="gene ID" value="ENSNMLG00000004062.1"/>
</dbReference>
<dbReference type="InterPro" id="IPR016186">
    <property type="entry name" value="C-type_lectin-like/link_sf"/>
</dbReference>
<dbReference type="Pfam" id="PF00059">
    <property type="entry name" value="Lectin_C"/>
    <property type="match status" value="1"/>
</dbReference>
<evidence type="ECO:0000313" key="4">
    <source>
        <dbReference type="Proteomes" id="UP000694523"/>
    </source>
</evidence>
<name>A0A8C6SE85_9GOBI</name>
<dbReference type="PROSITE" id="PS00615">
    <property type="entry name" value="C_TYPE_LECTIN_1"/>
    <property type="match status" value="1"/>
</dbReference>